<protein>
    <recommendedName>
        <fullName evidence="1">SF4 helicase domain-containing protein</fullName>
    </recommendedName>
</protein>
<dbReference type="Pfam" id="PF03796">
    <property type="entry name" value="DnaB_C"/>
    <property type="match status" value="1"/>
</dbReference>
<dbReference type="Gene3D" id="3.40.50.300">
    <property type="entry name" value="P-loop containing nucleotide triphosphate hydrolases"/>
    <property type="match status" value="1"/>
</dbReference>
<evidence type="ECO:0000259" key="1">
    <source>
        <dbReference type="Pfam" id="PF03796"/>
    </source>
</evidence>
<dbReference type="GO" id="GO:0005524">
    <property type="term" value="F:ATP binding"/>
    <property type="evidence" value="ECO:0007669"/>
    <property type="project" value="InterPro"/>
</dbReference>
<dbReference type="InterPro" id="IPR007694">
    <property type="entry name" value="DNA_helicase_DnaB-like_C"/>
</dbReference>
<comment type="caution">
    <text evidence="2">The sequence shown here is derived from an EMBL/GenBank/DDBJ whole genome shotgun (WGS) entry which is preliminary data.</text>
</comment>
<dbReference type="SUPFAM" id="SSF52540">
    <property type="entry name" value="P-loop containing nucleoside triphosphate hydrolases"/>
    <property type="match status" value="1"/>
</dbReference>
<dbReference type="EMBL" id="LAZR01064034">
    <property type="protein sequence ID" value="KKK58339.1"/>
    <property type="molecule type" value="Genomic_DNA"/>
</dbReference>
<feature type="non-terminal residue" evidence="2">
    <location>
        <position position="326"/>
    </location>
</feature>
<name>A0A0F8YWA5_9ZZZZ</name>
<organism evidence="2">
    <name type="scientific">marine sediment metagenome</name>
    <dbReference type="NCBI Taxonomy" id="412755"/>
    <lineage>
        <taxon>unclassified sequences</taxon>
        <taxon>metagenomes</taxon>
        <taxon>ecological metagenomes</taxon>
    </lineage>
</organism>
<dbReference type="GO" id="GO:0003678">
    <property type="term" value="F:DNA helicase activity"/>
    <property type="evidence" value="ECO:0007669"/>
    <property type="project" value="InterPro"/>
</dbReference>
<feature type="domain" description="SF4 helicase" evidence="1">
    <location>
        <begin position="86"/>
        <end position="288"/>
    </location>
</feature>
<evidence type="ECO:0000313" key="2">
    <source>
        <dbReference type="EMBL" id="KKK58339.1"/>
    </source>
</evidence>
<accession>A0A0F8YWA5</accession>
<sequence>MPDQSKVLYTLDQAKETGVVRDFQELVNDQSFLKQQAELEGFNILKGLHKFLTRHGDTKGDTTMDLKEAIDHLIDNHGFTPELIRIPCGIHIIDKWTGGGLRTKQLGIVMAPTGDGKSSMLVNMAFNMATTEQARVWVVTNELSIEEQTERMLSRLTGKEVGKIIDDPGIAYTGLDRHWKAGLHNRLRITECNREVSTDDLEGEMAKWSNLIGWKPDVLILDFIERMRPNERGYSRDRPWDWLGAISVDLSRLAKRHNILIWTAAQTNRSGYAKAKGKQPLSLEMAQSSVKHLQEAAAIIAMRQVHLPGDSIVLELADLKQRFSKR</sequence>
<dbReference type="InterPro" id="IPR027417">
    <property type="entry name" value="P-loop_NTPase"/>
</dbReference>
<reference evidence="2" key="1">
    <citation type="journal article" date="2015" name="Nature">
        <title>Complex archaea that bridge the gap between prokaryotes and eukaryotes.</title>
        <authorList>
            <person name="Spang A."/>
            <person name="Saw J.H."/>
            <person name="Jorgensen S.L."/>
            <person name="Zaremba-Niedzwiedzka K."/>
            <person name="Martijn J."/>
            <person name="Lind A.E."/>
            <person name="van Eijk R."/>
            <person name="Schleper C."/>
            <person name="Guy L."/>
            <person name="Ettema T.J."/>
        </authorList>
    </citation>
    <scope>NUCLEOTIDE SEQUENCE</scope>
</reference>
<gene>
    <name evidence="2" type="ORF">LCGC14_3045430</name>
</gene>
<proteinExistence type="predicted"/>
<dbReference type="GO" id="GO:0006260">
    <property type="term" value="P:DNA replication"/>
    <property type="evidence" value="ECO:0007669"/>
    <property type="project" value="InterPro"/>
</dbReference>
<dbReference type="AlphaFoldDB" id="A0A0F8YWA5"/>